<dbReference type="InterPro" id="IPR029026">
    <property type="entry name" value="tRNA_m1G_MTases_N"/>
</dbReference>
<dbReference type="AlphaFoldDB" id="A0A0S4LRM8"/>
<evidence type="ECO:0000256" key="2">
    <source>
        <dbReference type="ARBA" id="ARBA00005528"/>
    </source>
</evidence>
<keyword evidence="14" id="KW-1185">Reference proteome</keyword>
<dbReference type="CDD" id="cd18084">
    <property type="entry name" value="RsmE-like"/>
    <property type="match status" value="1"/>
</dbReference>
<evidence type="ECO:0000313" key="13">
    <source>
        <dbReference type="EMBL" id="CUS39373.1"/>
    </source>
</evidence>
<protein>
    <recommendedName>
        <fullName evidence="10">Ribosomal RNA small subunit methyltransferase E</fullName>
        <ecNumber evidence="10">2.1.1.193</ecNumber>
    </recommendedName>
</protein>
<evidence type="ECO:0000259" key="11">
    <source>
        <dbReference type="Pfam" id="PF04452"/>
    </source>
</evidence>
<dbReference type="InterPro" id="IPR015947">
    <property type="entry name" value="PUA-like_sf"/>
</dbReference>
<name>A0A0S4LRM8_9BACT</name>
<keyword evidence="3 10" id="KW-0963">Cytoplasm</keyword>
<evidence type="ECO:0000256" key="7">
    <source>
        <dbReference type="ARBA" id="ARBA00022691"/>
    </source>
</evidence>
<dbReference type="STRING" id="1742972.COMA1_70173"/>
<dbReference type="InterPro" id="IPR029028">
    <property type="entry name" value="Alpha/beta_knot_MTases"/>
</dbReference>
<dbReference type="SUPFAM" id="SSF88697">
    <property type="entry name" value="PUA domain-like"/>
    <property type="match status" value="1"/>
</dbReference>
<keyword evidence="5 10" id="KW-0489">Methyltransferase</keyword>
<dbReference type="EMBL" id="CZQA01000013">
    <property type="protein sequence ID" value="CUS39373.1"/>
    <property type="molecule type" value="Genomic_DNA"/>
</dbReference>
<evidence type="ECO:0000256" key="6">
    <source>
        <dbReference type="ARBA" id="ARBA00022679"/>
    </source>
</evidence>
<dbReference type="RefSeq" id="WP_090751197.1">
    <property type="nucleotide sequence ID" value="NZ_CZQA01000013.1"/>
</dbReference>
<sequence>MSVFFVSAECVTPPTISLAGELLTHLKDSLRVAVGDTLWLSDGQGTRYRIEIDAVSKQTIIGQILETIQEPLYVAPRLILGQSLLKGEKMDWVIQKATELGVHEIIPIESRHSVVQLKADRLDHQLTRWQRIAVEAAQQSEQWRIPTIARPQSFTTALSHDRTPSMILMLTERHDGKSLQTITLPQDTSGSLLVLIGPEGGWSKEEREIAERQEVEPMTLGRQILRAETAAIATISILQSRLGRLG</sequence>
<dbReference type="GO" id="GO:0070042">
    <property type="term" value="F:rRNA (uridine-N3-)-methyltransferase activity"/>
    <property type="evidence" value="ECO:0007669"/>
    <property type="project" value="TreeGrafter"/>
</dbReference>
<dbReference type="GO" id="GO:0005737">
    <property type="term" value="C:cytoplasm"/>
    <property type="evidence" value="ECO:0007669"/>
    <property type="project" value="UniProtKB-SubCell"/>
</dbReference>
<dbReference type="NCBIfam" id="TIGR00046">
    <property type="entry name" value="RsmE family RNA methyltransferase"/>
    <property type="match status" value="1"/>
</dbReference>
<feature type="domain" description="Ribosomal RNA small subunit methyltransferase E PUA-like" evidence="12">
    <location>
        <begin position="20"/>
        <end position="65"/>
    </location>
</feature>
<reference evidence="13 14" key="1">
    <citation type="submission" date="2015-10" db="EMBL/GenBank/DDBJ databases">
        <authorList>
            <person name="Gilbert D.G."/>
        </authorList>
    </citation>
    <scope>NUCLEOTIDE SEQUENCE [LARGE SCALE GENOMIC DNA]</scope>
    <source>
        <strain evidence="13">COMA1</strain>
    </source>
</reference>
<organism evidence="13 14">
    <name type="scientific">Candidatus Nitrospira nitrosa</name>
    <dbReference type="NCBI Taxonomy" id="1742972"/>
    <lineage>
        <taxon>Bacteria</taxon>
        <taxon>Pseudomonadati</taxon>
        <taxon>Nitrospirota</taxon>
        <taxon>Nitrospiria</taxon>
        <taxon>Nitrospirales</taxon>
        <taxon>Nitrospiraceae</taxon>
        <taxon>Nitrospira</taxon>
    </lineage>
</organism>
<evidence type="ECO:0000256" key="8">
    <source>
        <dbReference type="ARBA" id="ARBA00025699"/>
    </source>
</evidence>
<dbReference type="NCBIfam" id="NF008692">
    <property type="entry name" value="PRK11713.1-5"/>
    <property type="match status" value="1"/>
</dbReference>
<evidence type="ECO:0000256" key="5">
    <source>
        <dbReference type="ARBA" id="ARBA00022603"/>
    </source>
</evidence>
<gene>
    <name evidence="13" type="ORF">COMA1_70173</name>
</gene>
<comment type="function">
    <text evidence="8 10">Specifically methylates the N3 position of the uracil ring of uridine 1498 (m3U1498) in 16S rRNA. Acts on the fully assembled 30S ribosomal subunit.</text>
</comment>
<evidence type="ECO:0000256" key="1">
    <source>
        <dbReference type="ARBA" id="ARBA00004496"/>
    </source>
</evidence>
<dbReference type="PANTHER" id="PTHR30027">
    <property type="entry name" value="RIBOSOMAL RNA SMALL SUBUNIT METHYLTRANSFERASE E"/>
    <property type="match status" value="1"/>
</dbReference>
<comment type="catalytic activity">
    <reaction evidence="9 10">
        <text>uridine(1498) in 16S rRNA + S-adenosyl-L-methionine = N(3)-methyluridine(1498) in 16S rRNA + S-adenosyl-L-homocysteine + H(+)</text>
        <dbReference type="Rhea" id="RHEA:42920"/>
        <dbReference type="Rhea" id="RHEA-COMP:10283"/>
        <dbReference type="Rhea" id="RHEA-COMP:10284"/>
        <dbReference type="ChEBI" id="CHEBI:15378"/>
        <dbReference type="ChEBI" id="CHEBI:57856"/>
        <dbReference type="ChEBI" id="CHEBI:59789"/>
        <dbReference type="ChEBI" id="CHEBI:65315"/>
        <dbReference type="ChEBI" id="CHEBI:74502"/>
        <dbReference type="EC" id="2.1.1.193"/>
    </reaction>
</comment>
<dbReference type="InterPro" id="IPR006700">
    <property type="entry name" value="RsmE"/>
</dbReference>
<dbReference type="PIRSF" id="PIRSF015601">
    <property type="entry name" value="MTase_slr0722"/>
    <property type="match status" value="1"/>
</dbReference>
<evidence type="ECO:0000313" key="14">
    <source>
        <dbReference type="Proteomes" id="UP000199032"/>
    </source>
</evidence>
<dbReference type="OrthoDB" id="9815641at2"/>
<evidence type="ECO:0000256" key="10">
    <source>
        <dbReference type="PIRNR" id="PIRNR015601"/>
    </source>
</evidence>
<dbReference type="SUPFAM" id="SSF75217">
    <property type="entry name" value="alpha/beta knot"/>
    <property type="match status" value="1"/>
</dbReference>
<accession>A0A0S4LRM8</accession>
<dbReference type="EC" id="2.1.1.193" evidence="10"/>
<dbReference type="PANTHER" id="PTHR30027:SF3">
    <property type="entry name" value="16S RRNA (URACIL(1498)-N(3))-METHYLTRANSFERASE"/>
    <property type="match status" value="1"/>
</dbReference>
<comment type="subcellular location">
    <subcellularLocation>
        <location evidence="1 10">Cytoplasm</location>
    </subcellularLocation>
</comment>
<dbReference type="Pfam" id="PF20260">
    <property type="entry name" value="PUA_4"/>
    <property type="match status" value="1"/>
</dbReference>
<keyword evidence="7 10" id="KW-0949">S-adenosyl-L-methionine</keyword>
<keyword evidence="6 10" id="KW-0808">Transferase</keyword>
<dbReference type="InterPro" id="IPR046887">
    <property type="entry name" value="RsmE_PUA-like"/>
</dbReference>
<feature type="domain" description="Ribosomal RNA small subunit methyltransferase E methyltransferase" evidence="11">
    <location>
        <begin position="77"/>
        <end position="239"/>
    </location>
</feature>
<evidence type="ECO:0000256" key="4">
    <source>
        <dbReference type="ARBA" id="ARBA00022552"/>
    </source>
</evidence>
<comment type="similarity">
    <text evidence="2 10">Belongs to the RNA methyltransferase RsmE family.</text>
</comment>
<dbReference type="Pfam" id="PF04452">
    <property type="entry name" value="Methyltrans_RNA"/>
    <property type="match status" value="1"/>
</dbReference>
<keyword evidence="4 10" id="KW-0698">rRNA processing</keyword>
<dbReference type="InterPro" id="IPR046886">
    <property type="entry name" value="RsmE_MTase_dom"/>
</dbReference>
<dbReference type="Gene3D" id="3.40.1280.10">
    <property type="match status" value="1"/>
</dbReference>
<evidence type="ECO:0000256" key="3">
    <source>
        <dbReference type="ARBA" id="ARBA00022490"/>
    </source>
</evidence>
<proteinExistence type="inferred from homology"/>
<dbReference type="GO" id="GO:0070475">
    <property type="term" value="P:rRNA base methylation"/>
    <property type="evidence" value="ECO:0007669"/>
    <property type="project" value="TreeGrafter"/>
</dbReference>
<evidence type="ECO:0000259" key="12">
    <source>
        <dbReference type="Pfam" id="PF20260"/>
    </source>
</evidence>
<dbReference type="Proteomes" id="UP000199032">
    <property type="component" value="Unassembled WGS sequence"/>
</dbReference>
<evidence type="ECO:0000256" key="9">
    <source>
        <dbReference type="ARBA" id="ARBA00047944"/>
    </source>
</evidence>